<dbReference type="Pfam" id="PF04343">
    <property type="entry name" value="DUF488"/>
    <property type="match status" value="1"/>
</dbReference>
<reference evidence="2" key="1">
    <citation type="submission" date="2017-01" db="EMBL/GenBank/DDBJ databases">
        <authorList>
            <person name="Varghese N."/>
            <person name="Submissions S."/>
        </authorList>
    </citation>
    <scope>NUCLEOTIDE SEQUENCE [LARGE SCALE GENOMIC DNA]</scope>
    <source>
        <strain evidence="2">UM1</strain>
    </source>
</reference>
<dbReference type="PANTHER" id="PTHR39337:SF1">
    <property type="entry name" value="BLR5642 PROTEIN"/>
    <property type="match status" value="1"/>
</dbReference>
<organism evidence="1 2">
    <name type="scientific">Solilutibacter tolerans</name>
    <dbReference type="NCBI Taxonomy" id="1604334"/>
    <lineage>
        <taxon>Bacteria</taxon>
        <taxon>Pseudomonadati</taxon>
        <taxon>Pseudomonadota</taxon>
        <taxon>Gammaproteobacteria</taxon>
        <taxon>Lysobacterales</taxon>
        <taxon>Lysobacteraceae</taxon>
        <taxon>Solilutibacter</taxon>
    </lineage>
</organism>
<dbReference type="EMBL" id="FTLW01000009">
    <property type="protein sequence ID" value="SIR14487.1"/>
    <property type="molecule type" value="Genomic_DNA"/>
</dbReference>
<gene>
    <name evidence="1" type="ORF">SAMN05421546_2481</name>
</gene>
<dbReference type="PANTHER" id="PTHR39337">
    <property type="entry name" value="BLR5642 PROTEIN"/>
    <property type="match status" value="1"/>
</dbReference>
<name>A0A1N6YIR1_9GAMM</name>
<keyword evidence="2" id="KW-1185">Reference proteome</keyword>
<evidence type="ECO:0008006" key="3">
    <source>
        <dbReference type="Google" id="ProtNLM"/>
    </source>
</evidence>
<sequence>MIDTLYTTGGYGYSQNTFFDRLEANGVDALVDIRQRRGMRGRQYSFLNSTALQAELLGRGIAYLYLKELSPTTAVRDAQKRQDLSSGVAKRKREILSCEFIAAYSENVLVNLNPEDVWAKILSYKRPCFFCVEAAERACHRSLVTDWLTNYRQTPVIHIQGR</sequence>
<proteinExistence type="predicted"/>
<dbReference type="InterPro" id="IPR007438">
    <property type="entry name" value="DUF488"/>
</dbReference>
<dbReference type="AlphaFoldDB" id="A0A1N6YIR1"/>
<dbReference type="Proteomes" id="UP000241788">
    <property type="component" value="Unassembled WGS sequence"/>
</dbReference>
<evidence type="ECO:0000313" key="2">
    <source>
        <dbReference type="Proteomes" id="UP000241788"/>
    </source>
</evidence>
<dbReference type="OrthoDB" id="9789109at2"/>
<protein>
    <recommendedName>
        <fullName evidence="3">DUF488 domain-containing protein</fullName>
    </recommendedName>
</protein>
<evidence type="ECO:0000313" key="1">
    <source>
        <dbReference type="EMBL" id="SIR14487.1"/>
    </source>
</evidence>
<dbReference type="RefSeq" id="WP_076588673.1">
    <property type="nucleotide sequence ID" value="NZ_FTLW01000009.1"/>
</dbReference>
<dbReference type="STRING" id="1604334.SAMN05421546_2481"/>
<accession>A0A1N6YIR1</accession>